<feature type="domain" description="Tc1-like transposase DDE" evidence="1">
    <location>
        <begin position="3"/>
        <end position="33"/>
    </location>
</feature>
<dbReference type="InterPro" id="IPR036397">
    <property type="entry name" value="RNaseH_sf"/>
</dbReference>
<dbReference type="InterPro" id="IPR038717">
    <property type="entry name" value="Tc1-like_DDE_dom"/>
</dbReference>
<proteinExistence type="predicted"/>
<dbReference type="OrthoDB" id="2266637at2759"/>
<dbReference type="AlphaFoldDB" id="A0A2H3CPL9"/>
<name>A0A2H3CPL9_ARMGA</name>
<dbReference type="GO" id="GO:0003676">
    <property type="term" value="F:nucleic acid binding"/>
    <property type="evidence" value="ECO:0007669"/>
    <property type="project" value="InterPro"/>
</dbReference>
<accession>A0A2H3CPL9</accession>
<dbReference type="EMBL" id="KZ293694">
    <property type="protein sequence ID" value="PBK84975.1"/>
    <property type="molecule type" value="Genomic_DNA"/>
</dbReference>
<gene>
    <name evidence="2" type="ORF">ARMGADRAFT_942528</name>
</gene>
<dbReference type="Gene3D" id="3.30.420.10">
    <property type="entry name" value="Ribonuclease H-like superfamily/Ribonuclease H"/>
    <property type="match status" value="1"/>
</dbReference>
<dbReference type="InParanoid" id="A0A2H3CPL9"/>
<dbReference type="Proteomes" id="UP000217790">
    <property type="component" value="Unassembled WGS sequence"/>
</dbReference>
<sequence>MQSGCRIEFLPPYSPEYNPIEQAWSVIKSHLRCQGISFYQSKAQYFELYEACDIITSDMA</sequence>
<protein>
    <recommendedName>
        <fullName evidence="1">Tc1-like transposase DDE domain-containing protein</fullName>
    </recommendedName>
</protein>
<dbReference type="Pfam" id="PF13358">
    <property type="entry name" value="DDE_3"/>
    <property type="match status" value="1"/>
</dbReference>
<dbReference type="OMA" id="HSHYYEL"/>
<organism evidence="2 3">
    <name type="scientific">Armillaria gallica</name>
    <name type="common">Bulbous honey fungus</name>
    <name type="synonym">Armillaria bulbosa</name>
    <dbReference type="NCBI Taxonomy" id="47427"/>
    <lineage>
        <taxon>Eukaryota</taxon>
        <taxon>Fungi</taxon>
        <taxon>Dikarya</taxon>
        <taxon>Basidiomycota</taxon>
        <taxon>Agaricomycotina</taxon>
        <taxon>Agaricomycetes</taxon>
        <taxon>Agaricomycetidae</taxon>
        <taxon>Agaricales</taxon>
        <taxon>Marasmiineae</taxon>
        <taxon>Physalacriaceae</taxon>
        <taxon>Armillaria</taxon>
    </lineage>
</organism>
<evidence type="ECO:0000313" key="3">
    <source>
        <dbReference type="Proteomes" id="UP000217790"/>
    </source>
</evidence>
<reference evidence="3" key="1">
    <citation type="journal article" date="2017" name="Nat. Ecol. Evol.">
        <title>Genome expansion and lineage-specific genetic innovations in the forest pathogenic fungi Armillaria.</title>
        <authorList>
            <person name="Sipos G."/>
            <person name="Prasanna A.N."/>
            <person name="Walter M.C."/>
            <person name="O'Connor E."/>
            <person name="Balint B."/>
            <person name="Krizsan K."/>
            <person name="Kiss B."/>
            <person name="Hess J."/>
            <person name="Varga T."/>
            <person name="Slot J."/>
            <person name="Riley R."/>
            <person name="Boka B."/>
            <person name="Rigling D."/>
            <person name="Barry K."/>
            <person name="Lee J."/>
            <person name="Mihaltcheva S."/>
            <person name="LaButti K."/>
            <person name="Lipzen A."/>
            <person name="Waldron R."/>
            <person name="Moloney N.M."/>
            <person name="Sperisen C."/>
            <person name="Kredics L."/>
            <person name="Vagvoelgyi C."/>
            <person name="Patrignani A."/>
            <person name="Fitzpatrick D."/>
            <person name="Nagy I."/>
            <person name="Doyle S."/>
            <person name="Anderson J.B."/>
            <person name="Grigoriev I.V."/>
            <person name="Gueldener U."/>
            <person name="Muensterkoetter M."/>
            <person name="Nagy L.G."/>
        </authorList>
    </citation>
    <scope>NUCLEOTIDE SEQUENCE [LARGE SCALE GENOMIC DNA]</scope>
    <source>
        <strain evidence="3">Ar21-2</strain>
    </source>
</reference>
<keyword evidence="3" id="KW-1185">Reference proteome</keyword>
<evidence type="ECO:0000259" key="1">
    <source>
        <dbReference type="Pfam" id="PF13358"/>
    </source>
</evidence>
<evidence type="ECO:0000313" key="2">
    <source>
        <dbReference type="EMBL" id="PBK84975.1"/>
    </source>
</evidence>